<dbReference type="PANTHER" id="PTHR24559">
    <property type="entry name" value="TRANSPOSON TY3-I GAG-POL POLYPROTEIN"/>
    <property type="match status" value="1"/>
</dbReference>
<dbReference type="InterPro" id="IPR043128">
    <property type="entry name" value="Rev_trsase/Diguanyl_cyclase"/>
</dbReference>
<dbReference type="CDD" id="cd01647">
    <property type="entry name" value="RT_LTR"/>
    <property type="match status" value="1"/>
</dbReference>
<organism evidence="2 3">
    <name type="scientific">Tanacetum coccineum</name>
    <dbReference type="NCBI Taxonomy" id="301880"/>
    <lineage>
        <taxon>Eukaryota</taxon>
        <taxon>Viridiplantae</taxon>
        <taxon>Streptophyta</taxon>
        <taxon>Embryophyta</taxon>
        <taxon>Tracheophyta</taxon>
        <taxon>Spermatophyta</taxon>
        <taxon>Magnoliopsida</taxon>
        <taxon>eudicotyledons</taxon>
        <taxon>Gunneridae</taxon>
        <taxon>Pentapetalae</taxon>
        <taxon>asterids</taxon>
        <taxon>campanulids</taxon>
        <taxon>Asterales</taxon>
        <taxon>Asteraceae</taxon>
        <taxon>Asteroideae</taxon>
        <taxon>Anthemideae</taxon>
        <taxon>Anthemidinae</taxon>
        <taxon>Tanacetum</taxon>
    </lineage>
</organism>
<dbReference type="CDD" id="cd00303">
    <property type="entry name" value="retropepsin_like"/>
    <property type="match status" value="1"/>
</dbReference>
<accession>A0ABQ5J4I0</accession>
<evidence type="ECO:0000259" key="1">
    <source>
        <dbReference type="Pfam" id="PF00078"/>
    </source>
</evidence>
<protein>
    <submittedName>
        <fullName evidence="2">Reverse transcriptase domain-containing protein</fullName>
    </submittedName>
</protein>
<keyword evidence="2" id="KW-0808">Transferase</keyword>
<dbReference type="Gene3D" id="3.30.70.270">
    <property type="match status" value="1"/>
</dbReference>
<reference evidence="2" key="1">
    <citation type="journal article" date="2022" name="Int. J. Mol. Sci.">
        <title>Draft Genome of Tanacetum Coccineum: Genomic Comparison of Closely Related Tanacetum-Family Plants.</title>
        <authorList>
            <person name="Yamashiro T."/>
            <person name="Shiraishi A."/>
            <person name="Nakayama K."/>
            <person name="Satake H."/>
        </authorList>
    </citation>
    <scope>NUCLEOTIDE SEQUENCE</scope>
</reference>
<sequence>MNTMAGDGVIGIKQHRPDVSSDAVKNFVTTSGRGRLKEDLESSMWRRSHEADECRQNNPVEQLYLSGGDIYYDPSLLRVKKQKKDDQDEWLLLIFKQIHINLPFLEAMIHMPKGSKVLKDLLSHKEYLEKAASSVKLNEECSAIIQRSLPQKERDPGSFTLPCIIGPLVVKNALADLGASINLMSHSLFRRLGISKLKPTRMSIQLADRSIKYPIGVCENLLVKVKPVEPLEWKASENRLKPSSIKPSKLELNELPEHLEYAFLQENNKLPIVISSALSTVEKAKLLEFKPSVHPQRRVNPNIKKVVKKEVIKLLDAGLIYPISDSPWMLERLAGHKYYCFLDRFSGYFQIPIASEEQEKTTFTCPYETFAYKRMPFRLCNALATFKRCMTTIFHELIEDSMEVFMDDFLTFGNSFDHCLKNLEKMLKKCEETNLMLNWGKCHFMVMEGIVLGHKVSGAGIEVDDVSSCRLFYVSSFAIYFC</sequence>
<dbReference type="InterPro" id="IPR043502">
    <property type="entry name" value="DNA/RNA_pol_sf"/>
</dbReference>
<dbReference type="Gene3D" id="2.40.70.10">
    <property type="entry name" value="Acid Proteases"/>
    <property type="match status" value="1"/>
</dbReference>
<dbReference type="InterPro" id="IPR000477">
    <property type="entry name" value="RT_dom"/>
</dbReference>
<evidence type="ECO:0000313" key="2">
    <source>
        <dbReference type="EMBL" id="GJU07421.1"/>
    </source>
</evidence>
<reference evidence="2" key="2">
    <citation type="submission" date="2022-01" db="EMBL/GenBank/DDBJ databases">
        <authorList>
            <person name="Yamashiro T."/>
            <person name="Shiraishi A."/>
            <person name="Satake H."/>
            <person name="Nakayama K."/>
        </authorList>
    </citation>
    <scope>NUCLEOTIDE SEQUENCE</scope>
</reference>
<dbReference type="InterPro" id="IPR021109">
    <property type="entry name" value="Peptidase_aspartic_dom_sf"/>
</dbReference>
<comment type="caution">
    <text evidence="2">The sequence shown here is derived from an EMBL/GenBank/DDBJ whole genome shotgun (WGS) entry which is preliminary data.</text>
</comment>
<gene>
    <name evidence="2" type="ORF">Tco_1123851</name>
</gene>
<dbReference type="EMBL" id="BQNB010021538">
    <property type="protein sequence ID" value="GJU07421.1"/>
    <property type="molecule type" value="Genomic_DNA"/>
</dbReference>
<feature type="domain" description="Reverse transcriptase" evidence="1">
    <location>
        <begin position="318"/>
        <end position="455"/>
    </location>
</feature>
<dbReference type="SUPFAM" id="SSF56672">
    <property type="entry name" value="DNA/RNA polymerases"/>
    <property type="match status" value="1"/>
</dbReference>
<proteinExistence type="predicted"/>
<dbReference type="Gene3D" id="3.10.10.10">
    <property type="entry name" value="HIV Type 1 Reverse Transcriptase, subunit A, domain 1"/>
    <property type="match status" value="1"/>
</dbReference>
<dbReference type="Proteomes" id="UP001151760">
    <property type="component" value="Unassembled WGS sequence"/>
</dbReference>
<name>A0ABQ5J4I0_9ASTR</name>
<dbReference type="InterPro" id="IPR053134">
    <property type="entry name" value="RNA-dir_DNA_polymerase"/>
</dbReference>
<dbReference type="GO" id="GO:0003964">
    <property type="term" value="F:RNA-directed DNA polymerase activity"/>
    <property type="evidence" value="ECO:0007669"/>
    <property type="project" value="UniProtKB-KW"/>
</dbReference>
<dbReference type="PANTHER" id="PTHR24559:SF444">
    <property type="entry name" value="REVERSE TRANSCRIPTASE DOMAIN-CONTAINING PROTEIN"/>
    <property type="match status" value="1"/>
</dbReference>
<evidence type="ECO:0000313" key="3">
    <source>
        <dbReference type="Proteomes" id="UP001151760"/>
    </source>
</evidence>
<keyword evidence="2" id="KW-0548">Nucleotidyltransferase</keyword>
<keyword evidence="2" id="KW-0695">RNA-directed DNA polymerase</keyword>
<dbReference type="Pfam" id="PF00078">
    <property type="entry name" value="RVT_1"/>
    <property type="match status" value="1"/>
</dbReference>
<keyword evidence="3" id="KW-1185">Reference proteome</keyword>